<keyword evidence="6 10" id="KW-0472">Membrane</keyword>
<name>A0A8B8K115_ABRPR</name>
<comment type="subcellular location">
    <subcellularLocation>
        <location evidence="1">Endoplasmic reticulum membrane</location>
        <topology evidence="1">Multi-pass membrane protein</topology>
    </subcellularLocation>
</comment>
<dbReference type="Proteomes" id="UP000694853">
    <property type="component" value="Unplaced"/>
</dbReference>
<keyword evidence="7" id="KW-0927">Auxin signaling pathway</keyword>
<keyword evidence="5 10" id="KW-1133">Transmembrane helix</keyword>
<reference evidence="12" key="2">
    <citation type="submission" date="2025-08" db="UniProtKB">
        <authorList>
            <consortium name="RefSeq"/>
        </authorList>
    </citation>
    <scope>IDENTIFICATION</scope>
    <source>
        <tissue evidence="12">Young leaves</tissue>
    </source>
</reference>
<dbReference type="GO" id="GO:0080162">
    <property type="term" value="P:endoplasmic reticulum to cytosol auxin transport"/>
    <property type="evidence" value="ECO:0007669"/>
    <property type="project" value="InterPro"/>
</dbReference>
<keyword evidence="4" id="KW-0256">Endoplasmic reticulum</keyword>
<dbReference type="AlphaFoldDB" id="A0A8B8K115"/>
<evidence type="ECO:0000256" key="2">
    <source>
        <dbReference type="ARBA" id="ARBA00022448"/>
    </source>
</evidence>
<comment type="similarity">
    <text evidence="9">Belongs to the auxin efflux carrier (TC 2.A.69.2) family.</text>
</comment>
<dbReference type="RefSeq" id="XP_027337149.1">
    <property type="nucleotide sequence ID" value="XM_027481348.1"/>
</dbReference>
<keyword evidence="3 10" id="KW-0812">Transmembrane</keyword>
<accession>A0A8B8K115</accession>
<keyword evidence="11" id="KW-1185">Reference proteome</keyword>
<organism evidence="11 12">
    <name type="scientific">Abrus precatorius</name>
    <name type="common">Indian licorice</name>
    <name type="synonym">Glycine abrus</name>
    <dbReference type="NCBI Taxonomy" id="3816"/>
    <lineage>
        <taxon>Eukaryota</taxon>
        <taxon>Viridiplantae</taxon>
        <taxon>Streptophyta</taxon>
        <taxon>Embryophyta</taxon>
        <taxon>Tracheophyta</taxon>
        <taxon>Spermatophyta</taxon>
        <taxon>Magnoliopsida</taxon>
        <taxon>eudicotyledons</taxon>
        <taxon>Gunneridae</taxon>
        <taxon>Pentapetalae</taxon>
        <taxon>rosids</taxon>
        <taxon>fabids</taxon>
        <taxon>Fabales</taxon>
        <taxon>Fabaceae</taxon>
        <taxon>Papilionoideae</taxon>
        <taxon>50 kb inversion clade</taxon>
        <taxon>NPAAA clade</taxon>
        <taxon>indigoferoid/millettioid clade</taxon>
        <taxon>Abreae</taxon>
        <taxon>Abrus</taxon>
    </lineage>
</organism>
<dbReference type="InterPro" id="IPR004776">
    <property type="entry name" value="Mem_transp_PIN-like"/>
</dbReference>
<dbReference type="PANTHER" id="PTHR31651">
    <property type="match status" value="1"/>
</dbReference>
<evidence type="ECO:0000256" key="1">
    <source>
        <dbReference type="ARBA" id="ARBA00004477"/>
    </source>
</evidence>
<feature type="transmembrane region" description="Helical" evidence="10">
    <location>
        <begin position="359"/>
        <end position="383"/>
    </location>
</feature>
<evidence type="ECO:0000256" key="4">
    <source>
        <dbReference type="ARBA" id="ARBA00022824"/>
    </source>
</evidence>
<dbReference type="KEGG" id="aprc:113850818"/>
<dbReference type="GO" id="GO:0009734">
    <property type="term" value="P:auxin-activated signaling pathway"/>
    <property type="evidence" value="ECO:0007669"/>
    <property type="project" value="UniProtKB-KW"/>
</dbReference>
<proteinExistence type="inferred from homology"/>
<evidence type="ECO:0000256" key="7">
    <source>
        <dbReference type="ARBA" id="ARBA00023294"/>
    </source>
</evidence>
<dbReference type="OrthoDB" id="191139at2759"/>
<feature type="transmembrane region" description="Helical" evidence="10">
    <location>
        <begin position="147"/>
        <end position="168"/>
    </location>
</feature>
<evidence type="ECO:0000256" key="9">
    <source>
        <dbReference type="ARBA" id="ARBA00025752"/>
    </source>
</evidence>
<evidence type="ECO:0000256" key="10">
    <source>
        <dbReference type="SAM" id="Phobius"/>
    </source>
</evidence>
<comment type="function">
    <text evidence="8">Involved in cellular auxin homeostasis by regulating auxin metabolism. Regulates intracellular auxin accumulation at the endoplasmic reticulum and thus auxin availability for nuclear auxin signaling.</text>
</comment>
<evidence type="ECO:0000256" key="3">
    <source>
        <dbReference type="ARBA" id="ARBA00022692"/>
    </source>
</evidence>
<feature type="transmembrane region" description="Helical" evidence="10">
    <location>
        <begin position="70"/>
        <end position="94"/>
    </location>
</feature>
<evidence type="ECO:0000256" key="8">
    <source>
        <dbReference type="ARBA" id="ARBA00025100"/>
    </source>
</evidence>
<keyword evidence="2" id="KW-0813">Transport</keyword>
<dbReference type="Pfam" id="PF03547">
    <property type="entry name" value="Mem_trans"/>
    <property type="match status" value="1"/>
</dbReference>
<evidence type="ECO:0000313" key="12">
    <source>
        <dbReference type="RefSeq" id="XP_027337149.1"/>
    </source>
</evidence>
<sequence>MDFLKLFVVALMPVLKVLLITAFGTFLTLKRFNILGDIASKNMNTMIFFVFAPALVCSSLAKTITLRSVIVLWFMPVNILLSVIIGTALGWLLVKITRVSHHLQGLVLGCCSVGNLGNFPLIIVPAICEERSNPFGDMNVCHTNGLAYASLSLAVGAIVVWCFGYNFFRIYSQNNSNVVKVDESTINSASATQIDAENHGSVAADEDESQTKNRANQLEIELTVPDGQAKIVGIIIGIVPQFRKLLIGKSAPLHVVQDCLIMLGDVTIPTMTMLIGANLLKGLKGQGVKASLVVGIIVVRYIALPAIGIGIVKSAAHFGLIHHDPLYQFILLLQFTLPPAVSISTFSQLFEVGEGECSVIMLATYSCAVVSLTLWCTFFMWLVQ</sequence>
<evidence type="ECO:0000256" key="5">
    <source>
        <dbReference type="ARBA" id="ARBA00022989"/>
    </source>
</evidence>
<feature type="transmembrane region" description="Helical" evidence="10">
    <location>
        <begin position="326"/>
        <end position="347"/>
    </location>
</feature>
<evidence type="ECO:0000313" key="11">
    <source>
        <dbReference type="Proteomes" id="UP000694853"/>
    </source>
</evidence>
<feature type="transmembrane region" description="Helical" evidence="10">
    <location>
        <begin position="47"/>
        <end position="64"/>
    </location>
</feature>
<dbReference type="InterPro" id="IPR045033">
    <property type="entry name" value="PILS1/3/4/5/7"/>
</dbReference>
<dbReference type="GO" id="GO:0005789">
    <property type="term" value="C:endoplasmic reticulum membrane"/>
    <property type="evidence" value="ECO:0007669"/>
    <property type="project" value="UniProtKB-SubCell"/>
</dbReference>
<feature type="transmembrane region" description="Helical" evidence="10">
    <location>
        <begin position="292"/>
        <end position="314"/>
    </location>
</feature>
<evidence type="ECO:0000256" key="6">
    <source>
        <dbReference type="ARBA" id="ARBA00023136"/>
    </source>
</evidence>
<dbReference type="GeneID" id="113850818"/>
<dbReference type="PANTHER" id="PTHR31651:SF44">
    <property type="entry name" value="AUXIN EFFLUX CARRIER FAMILY PROTEIN"/>
    <property type="match status" value="1"/>
</dbReference>
<protein>
    <submittedName>
        <fullName evidence="12">Protein PIN-LIKES 1-like</fullName>
    </submittedName>
</protein>
<reference evidence="11" key="1">
    <citation type="journal article" date="2019" name="Toxins">
        <title>Detection of Abrin-Like and Prepropulchellin-Like Toxin Genes and Transcripts Using Whole Genome Sequencing and Full-Length Transcript Sequencing of Abrus precatorius.</title>
        <authorList>
            <person name="Hovde B.T."/>
            <person name="Daligault H.E."/>
            <person name="Hanschen E.R."/>
            <person name="Kunde Y.A."/>
            <person name="Johnson M.B."/>
            <person name="Starkenburg S.R."/>
            <person name="Johnson S.L."/>
        </authorList>
    </citation>
    <scope>NUCLEOTIDE SEQUENCE [LARGE SCALE GENOMIC DNA]</scope>
</reference>
<gene>
    <name evidence="12" type="primary">LOC113850818</name>
</gene>
<feature type="transmembrane region" description="Helical" evidence="10">
    <location>
        <begin position="6"/>
        <end position="27"/>
    </location>
</feature>